<accession>A0A0D0QBK1</accession>
<reference evidence="5 6" key="1">
    <citation type="submission" date="2013-01" db="EMBL/GenBank/DDBJ databases">
        <authorList>
            <person name="Fiebig A."/>
            <person name="Goeker M."/>
            <person name="Klenk H.-P.P."/>
        </authorList>
    </citation>
    <scope>NUCLEOTIDE SEQUENCE [LARGE SCALE GENOMIC DNA]</scope>
    <source>
        <strain evidence="5 6">DSM 24838</strain>
    </source>
</reference>
<dbReference type="InterPro" id="IPR008920">
    <property type="entry name" value="TF_FadR/GntR_C"/>
</dbReference>
<dbReference type="SMART" id="SM00895">
    <property type="entry name" value="FCD"/>
    <property type="match status" value="1"/>
</dbReference>
<evidence type="ECO:0000313" key="5">
    <source>
        <dbReference type="EMBL" id="KIQ68323.1"/>
    </source>
</evidence>
<protein>
    <submittedName>
        <fullName evidence="5">Transcriptional regulator</fullName>
    </submittedName>
</protein>
<dbReference type="InterPro" id="IPR036388">
    <property type="entry name" value="WH-like_DNA-bd_sf"/>
</dbReference>
<dbReference type="PROSITE" id="PS50949">
    <property type="entry name" value="HTH_GNTR"/>
    <property type="match status" value="1"/>
</dbReference>
<feature type="domain" description="HTH gntR-type" evidence="4">
    <location>
        <begin position="10"/>
        <end position="77"/>
    </location>
</feature>
<dbReference type="Gene3D" id="1.20.120.530">
    <property type="entry name" value="GntR ligand-binding domain-like"/>
    <property type="match status" value="1"/>
</dbReference>
<dbReference type="CDD" id="cd07377">
    <property type="entry name" value="WHTH_GntR"/>
    <property type="match status" value="1"/>
</dbReference>
<dbReference type="RefSeq" id="WP_018303083.1">
    <property type="nucleotide sequence ID" value="NZ_KB902290.1"/>
</dbReference>
<dbReference type="EMBL" id="AONG01000015">
    <property type="protein sequence ID" value="KIQ68323.1"/>
    <property type="molecule type" value="Genomic_DNA"/>
</dbReference>
<dbReference type="InterPro" id="IPR036390">
    <property type="entry name" value="WH_DNA-bd_sf"/>
</dbReference>
<proteinExistence type="predicted"/>
<evidence type="ECO:0000256" key="2">
    <source>
        <dbReference type="ARBA" id="ARBA00023125"/>
    </source>
</evidence>
<dbReference type="OrthoDB" id="7620579at2"/>
<dbReference type="Pfam" id="PF07729">
    <property type="entry name" value="FCD"/>
    <property type="match status" value="1"/>
</dbReference>
<dbReference type="Gene3D" id="1.10.10.10">
    <property type="entry name" value="Winged helix-like DNA-binding domain superfamily/Winged helix DNA-binding domain"/>
    <property type="match status" value="1"/>
</dbReference>
<dbReference type="PRINTS" id="PR00035">
    <property type="entry name" value="HTHGNTR"/>
</dbReference>
<evidence type="ECO:0000256" key="3">
    <source>
        <dbReference type="ARBA" id="ARBA00023163"/>
    </source>
</evidence>
<dbReference type="STRING" id="1123501.Wenmar_03162"/>
<dbReference type="AlphaFoldDB" id="A0A0D0QBK1"/>
<keyword evidence="2" id="KW-0238">DNA-binding</keyword>
<dbReference type="InterPro" id="IPR000524">
    <property type="entry name" value="Tscrpt_reg_HTH_GntR"/>
</dbReference>
<dbReference type="SUPFAM" id="SSF48008">
    <property type="entry name" value="GntR ligand-binding domain-like"/>
    <property type="match status" value="1"/>
</dbReference>
<sequence>MSAIDQTDATGAVDTAYRFIRHAIITGELTPGESLREARLAERIGVSRTPVREALTRLSAEGLVVLERYRRGHVAEFSLEDVAEVFRLRGKLEGHGARRAARRISEADLARLEDVEARLEAAFAEFGWHEHLALFDELNNEFHGIIAAAADSPRLDRILASSLELPASIFNRYSEPVEDRTRRTHVQHRQIIDALKARNPDWAEAAMAGHLYSIIHLPGADD</sequence>
<organism evidence="5 6">
    <name type="scientific">Wenxinia marina DSM 24838</name>
    <dbReference type="NCBI Taxonomy" id="1123501"/>
    <lineage>
        <taxon>Bacteria</taxon>
        <taxon>Pseudomonadati</taxon>
        <taxon>Pseudomonadota</taxon>
        <taxon>Alphaproteobacteria</taxon>
        <taxon>Rhodobacterales</taxon>
        <taxon>Roseobacteraceae</taxon>
        <taxon>Wenxinia</taxon>
    </lineage>
</organism>
<evidence type="ECO:0000256" key="1">
    <source>
        <dbReference type="ARBA" id="ARBA00023015"/>
    </source>
</evidence>
<dbReference type="GO" id="GO:0003677">
    <property type="term" value="F:DNA binding"/>
    <property type="evidence" value="ECO:0007669"/>
    <property type="project" value="UniProtKB-KW"/>
</dbReference>
<keyword evidence="6" id="KW-1185">Reference proteome</keyword>
<dbReference type="InterPro" id="IPR011711">
    <property type="entry name" value="GntR_C"/>
</dbReference>
<keyword evidence="1" id="KW-0805">Transcription regulation</keyword>
<dbReference type="Proteomes" id="UP000035100">
    <property type="component" value="Unassembled WGS sequence"/>
</dbReference>
<dbReference type="PANTHER" id="PTHR43537:SF24">
    <property type="entry name" value="GLUCONATE OPERON TRANSCRIPTIONAL REPRESSOR"/>
    <property type="match status" value="1"/>
</dbReference>
<keyword evidence="3" id="KW-0804">Transcription</keyword>
<dbReference type="PANTHER" id="PTHR43537">
    <property type="entry name" value="TRANSCRIPTIONAL REGULATOR, GNTR FAMILY"/>
    <property type="match status" value="1"/>
</dbReference>
<gene>
    <name evidence="5" type="ORF">Wenmar_03162</name>
</gene>
<dbReference type="GO" id="GO:0003700">
    <property type="term" value="F:DNA-binding transcription factor activity"/>
    <property type="evidence" value="ECO:0007669"/>
    <property type="project" value="InterPro"/>
</dbReference>
<dbReference type="SUPFAM" id="SSF46785">
    <property type="entry name" value="Winged helix' DNA-binding domain"/>
    <property type="match status" value="1"/>
</dbReference>
<evidence type="ECO:0000313" key="6">
    <source>
        <dbReference type="Proteomes" id="UP000035100"/>
    </source>
</evidence>
<name>A0A0D0QBK1_9RHOB</name>
<dbReference type="SMART" id="SM00345">
    <property type="entry name" value="HTH_GNTR"/>
    <property type="match status" value="1"/>
</dbReference>
<comment type="caution">
    <text evidence="5">The sequence shown here is derived from an EMBL/GenBank/DDBJ whole genome shotgun (WGS) entry which is preliminary data.</text>
</comment>
<evidence type="ECO:0000259" key="4">
    <source>
        <dbReference type="PROSITE" id="PS50949"/>
    </source>
</evidence>
<dbReference type="Pfam" id="PF00392">
    <property type="entry name" value="GntR"/>
    <property type="match status" value="1"/>
</dbReference>
<dbReference type="PATRIC" id="fig|1123501.6.peg.3284"/>
<dbReference type="eggNOG" id="COG1802">
    <property type="taxonomic scope" value="Bacteria"/>
</dbReference>